<dbReference type="AlphaFoldDB" id="A0A5B6X1C0"/>
<protein>
    <submittedName>
        <fullName evidence="2">DNA/RNA polymerases superfamily protein</fullName>
    </submittedName>
</protein>
<dbReference type="SUPFAM" id="SSF53098">
    <property type="entry name" value="Ribonuclease H-like"/>
    <property type="match status" value="1"/>
</dbReference>
<dbReference type="EMBL" id="SMMG02000001">
    <property type="protein sequence ID" value="KAA3487578.1"/>
    <property type="molecule type" value="Genomic_DNA"/>
</dbReference>
<organism evidence="2 3">
    <name type="scientific">Gossypium australe</name>
    <dbReference type="NCBI Taxonomy" id="47621"/>
    <lineage>
        <taxon>Eukaryota</taxon>
        <taxon>Viridiplantae</taxon>
        <taxon>Streptophyta</taxon>
        <taxon>Embryophyta</taxon>
        <taxon>Tracheophyta</taxon>
        <taxon>Spermatophyta</taxon>
        <taxon>Magnoliopsida</taxon>
        <taxon>eudicotyledons</taxon>
        <taxon>Gunneridae</taxon>
        <taxon>Pentapetalae</taxon>
        <taxon>rosids</taxon>
        <taxon>malvids</taxon>
        <taxon>Malvales</taxon>
        <taxon>Malvaceae</taxon>
        <taxon>Malvoideae</taxon>
        <taxon>Gossypium</taxon>
    </lineage>
</organism>
<dbReference type="GO" id="GO:0003676">
    <property type="term" value="F:nucleic acid binding"/>
    <property type="evidence" value="ECO:0007669"/>
    <property type="project" value="InterPro"/>
</dbReference>
<accession>A0A5B6X1C0</accession>
<comment type="caution">
    <text evidence="2">The sequence shown here is derived from an EMBL/GenBank/DDBJ whole genome shotgun (WGS) entry which is preliminary data.</text>
</comment>
<dbReference type="PANTHER" id="PTHR45835:SF99">
    <property type="entry name" value="CHROMO DOMAIN-CONTAINING PROTEIN-RELATED"/>
    <property type="match status" value="1"/>
</dbReference>
<gene>
    <name evidence="2" type="ORF">EPI10_031394</name>
</gene>
<dbReference type="PANTHER" id="PTHR45835">
    <property type="entry name" value="YALI0A06105P"/>
    <property type="match status" value="1"/>
</dbReference>
<keyword evidence="3" id="KW-1185">Reference proteome</keyword>
<dbReference type="InterPro" id="IPR001584">
    <property type="entry name" value="Integrase_cat-core"/>
</dbReference>
<name>A0A5B6X1C0_9ROSI</name>
<dbReference type="InterPro" id="IPR012337">
    <property type="entry name" value="RNaseH-like_sf"/>
</dbReference>
<evidence type="ECO:0000259" key="1">
    <source>
        <dbReference type="PROSITE" id="PS50994"/>
    </source>
</evidence>
<dbReference type="OrthoDB" id="1738613at2759"/>
<reference evidence="2" key="1">
    <citation type="submission" date="2019-08" db="EMBL/GenBank/DDBJ databases">
        <authorList>
            <person name="Liu F."/>
        </authorList>
    </citation>
    <scope>NUCLEOTIDE SEQUENCE [LARGE SCALE GENOMIC DNA]</scope>
    <source>
        <strain evidence="2">PA1801</strain>
        <tissue evidence="2">Leaf</tissue>
    </source>
</reference>
<dbReference type="PROSITE" id="PS50994">
    <property type="entry name" value="INTEGRASE"/>
    <property type="match status" value="1"/>
</dbReference>
<feature type="domain" description="Integrase catalytic" evidence="1">
    <location>
        <begin position="56"/>
        <end position="205"/>
    </location>
</feature>
<dbReference type="GO" id="GO:0015074">
    <property type="term" value="P:DNA integration"/>
    <property type="evidence" value="ECO:0007669"/>
    <property type="project" value="InterPro"/>
</dbReference>
<dbReference type="InterPro" id="IPR036397">
    <property type="entry name" value="RNaseH_sf"/>
</dbReference>
<proteinExistence type="predicted"/>
<sequence length="205" mass="24317">MFRDRICIPKNSEIFYARHIVVAYLFTRGMKRDISKFVSKCLICQQVKAEHQVPSGLLQPMMTSEVTTDFVSGLPLSPKKKDAIWVVVDRLTKSAHFILVRLDYLLERLTKLYIAEIVRLHVVPNSIILDRDLRFTSRFWKKLQEAMDTKLNFSIAFHPQTDRQSERVFQILEDMLRYCVLMFESNWEKYLRLVEFVYKIAFSRA</sequence>
<dbReference type="Proteomes" id="UP000325315">
    <property type="component" value="Unassembled WGS sequence"/>
</dbReference>
<evidence type="ECO:0000313" key="3">
    <source>
        <dbReference type="Proteomes" id="UP000325315"/>
    </source>
</evidence>
<evidence type="ECO:0000313" key="2">
    <source>
        <dbReference type="EMBL" id="KAA3487578.1"/>
    </source>
</evidence>
<dbReference type="Gene3D" id="3.30.420.10">
    <property type="entry name" value="Ribonuclease H-like superfamily/Ribonuclease H"/>
    <property type="match status" value="1"/>
</dbReference>